<dbReference type="GO" id="GO:0003700">
    <property type="term" value="F:DNA-binding transcription factor activity"/>
    <property type="evidence" value="ECO:0007669"/>
    <property type="project" value="InterPro"/>
</dbReference>
<dbReference type="PROSITE" id="PS50949">
    <property type="entry name" value="HTH_GNTR"/>
    <property type="match status" value="1"/>
</dbReference>
<evidence type="ECO:0000256" key="2">
    <source>
        <dbReference type="ARBA" id="ARBA00023125"/>
    </source>
</evidence>
<gene>
    <name evidence="5" type="ORF">AM305_00694</name>
</gene>
<dbReference type="PANTHER" id="PTHR44846:SF1">
    <property type="entry name" value="MANNOSYL-D-GLYCERATE TRANSPORT_METABOLISM SYSTEM REPRESSOR MNGR-RELATED"/>
    <property type="match status" value="1"/>
</dbReference>
<keyword evidence="2" id="KW-0238">DNA-binding</keyword>
<dbReference type="SMART" id="SM00866">
    <property type="entry name" value="UTRA"/>
    <property type="match status" value="1"/>
</dbReference>
<dbReference type="CDD" id="cd07377">
    <property type="entry name" value="WHTH_GntR"/>
    <property type="match status" value="1"/>
</dbReference>
<organism evidence="5 6">
    <name type="scientific">Actinobacillus minor NM305</name>
    <dbReference type="NCBI Taxonomy" id="637911"/>
    <lineage>
        <taxon>Bacteria</taxon>
        <taxon>Pseudomonadati</taxon>
        <taxon>Pseudomonadota</taxon>
        <taxon>Gammaproteobacteria</taxon>
        <taxon>Pasteurellales</taxon>
        <taxon>Pasteurellaceae</taxon>
        <taxon>Actinobacillus</taxon>
    </lineage>
</organism>
<dbReference type="InterPro" id="IPR036388">
    <property type="entry name" value="WH-like_DNA-bd_sf"/>
</dbReference>
<dbReference type="Pfam" id="PF07702">
    <property type="entry name" value="UTRA"/>
    <property type="match status" value="1"/>
</dbReference>
<keyword evidence="1" id="KW-0805">Transcription regulation</keyword>
<feature type="domain" description="HTH gntR-type" evidence="4">
    <location>
        <begin position="14"/>
        <end position="82"/>
    </location>
</feature>
<dbReference type="Gene3D" id="1.10.10.10">
    <property type="entry name" value="Winged helix-like DNA-binding domain superfamily/Winged helix DNA-binding domain"/>
    <property type="match status" value="1"/>
</dbReference>
<dbReference type="Proteomes" id="UP000005532">
    <property type="component" value="Unassembled WGS sequence"/>
</dbReference>
<accession>C5S419</accession>
<evidence type="ECO:0000256" key="1">
    <source>
        <dbReference type="ARBA" id="ARBA00023015"/>
    </source>
</evidence>
<dbReference type="InterPro" id="IPR011663">
    <property type="entry name" value="UTRA"/>
</dbReference>
<proteinExistence type="predicted"/>
<dbReference type="GO" id="GO:0003677">
    <property type="term" value="F:DNA binding"/>
    <property type="evidence" value="ECO:0007669"/>
    <property type="project" value="UniProtKB-KW"/>
</dbReference>
<dbReference type="InterPro" id="IPR036390">
    <property type="entry name" value="WH_DNA-bd_sf"/>
</dbReference>
<dbReference type="EMBL" id="ACQL01000120">
    <property type="protein sequence ID" value="EER46341.1"/>
    <property type="molecule type" value="Genomic_DNA"/>
</dbReference>
<dbReference type="InterPro" id="IPR028978">
    <property type="entry name" value="Chorismate_lyase_/UTRA_dom_sf"/>
</dbReference>
<name>C5S419_9PAST</name>
<reference evidence="5 6" key="1">
    <citation type="journal article" date="2010" name="Vet. Microbiol.">
        <title>Production of haemolysins by strains of the Actinobacillus minor/porcitonsillarum complex.</title>
        <authorList>
            <person name="Arya G."/>
            <person name="Niven D.F."/>
        </authorList>
    </citation>
    <scope>NUCLEOTIDE SEQUENCE [LARGE SCALE GENOMIC DNA]</scope>
    <source>
        <strain evidence="5 6">NM305</strain>
    </source>
</reference>
<dbReference type="PANTHER" id="PTHR44846">
    <property type="entry name" value="MANNOSYL-D-GLYCERATE TRANSPORT/METABOLISM SYSTEM REPRESSOR MNGR-RELATED"/>
    <property type="match status" value="1"/>
</dbReference>
<dbReference type="eggNOG" id="COG2188">
    <property type="taxonomic scope" value="Bacteria"/>
</dbReference>
<dbReference type="OrthoDB" id="7173258at2"/>
<dbReference type="SUPFAM" id="SSF64288">
    <property type="entry name" value="Chorismate lyase-like"/>
    <property type="match status" value="1"/>
</dbReference>
<evidence type="ECO:0000313" key="6">
    <source>
        <dbReference type="Proteomes" id="UP000005532"/>
    </source>
</evidence>
<sequence length="246" mass="28245">MLNYDHQYAELNKVPRYMQIKYELQQFLAENNWEFNSPIPSEQELAATYDASIGTIRKAVECLVEEGVLIKHQGKGTFLKHPAFIQSAMTRFYLSQDKYGKPQIPTSIVKKIEKVDAVPVINHLLGLTENEPLIYLERVRLADNVVIISDKIWLSAEKFGDLLSLPTEQIENLLYPLYFKLCGQLVVSAKEKMTILTQHSDPYLTDNQPDCVVKVCREAKGLDGNIIEYRESYGLAKDFYYETIIT</sequence>
<dbReference type="InterPro" id="IPR050679">
    <property type="entry name" value="Bact_HTH_transcr_reg"/>
</dbReference>
<dbReference type="SUPFAM" id="SSF46785">
    <property type="entry name" value="Winged helix' DNA-binding domain"/>
    <property type="match status" value="1"/>
</dbReference>
<dbReference type="Gene3D" id="3.40.1410.10">
    <property type="entry name" value="Chorismate lyase-like"/>
    <property type="match status" value="1"/>
</dbReference>
<dbReference type="RefSeq" id="WP_005825378.1">
    <property type="nucleotide sequence ID" value="NZ_ACQL01000120.1"/>
</dbReference>
<dbReference type="Pfam" id="PF00392">
    <property type="entry name" value="GntR"/>
    <property type="match status" value="1"/>
</dbReference>
<dbReference type="AlphaFoldDB" id="C5S419"/>
<comment type="caution">
    <text evidence="5">The sequence shown here is derived from an EMBL/GenBank/DDBJ whole genome shotgun (WGS) entry which is preliminary data.</text>
</comment>
<evidence type="ECO:0000256" key="3">
    <source>
        <dbReference type="ARBA" id="ARBA00023163"/>
    </source>
</evidence>
<dbReference type="GO" id="GO:0045892">
    <property type="term" value="P:negative regulation of DNA-templated transcription"/>
    <property type="evidence" value="ECO:0007669"/>
    <property type="project" value="TreeGrafter"/>
</dbReference>
<protein>
    <submittedName>
        <fullName evidence="5">GntR family transcriptional regulator</fullName>
    </submittedName>
</protein>
<evidence type="ECO:0000313" key="5">
    <source>
        <dbReference type="EMBL" id="EER46341.1"/>
    </source>
</evidence>
<dbReference type="InterPro" id="IPR000524">
    <property type="entry name" value="Tscrpt_reg_HTH_GntR"/>
</dbReference>
<dbReference type="SMART" id="SM00345">
    <property type="entry name" value="HTH_GNTR"/>
    <property type="match status" value="1"/>
</dbReference>
<keyword evidence="3" id="KW-0804">Transcription</keyword>
<evidence type="ECO:0000259" key="4">
    <source>
        <dbReference type="PROSITE" id="PS50949"/>
    </source>
</evidence>